<keyword evidence="1" id="KW-1133">Transmembrane helix</keyword>
<accession>L7PCL0</accession>
<sequence>MPQIFPLNWMMITILMLILMMMIMITTFFMKSFVFLNLKNNNKSTNHLMYKW</sequence>
<keyword evidence="1" id="KW-0472">Membrane</keyword>
<evidence type="ECO:0000256" key="1">
    <source>
        <dbReference type="SAM" id="Phobius"/>
    </source>
</evidence>
<protein>
    <submittedName>
        <fullName evidence="2">ATP synthase subunit 8</fullName>
    </submittedName>
</protein>
<geneLocation type="mitochondrion" evidence="2"/>
<feature type="transmembrane region" description="Helical" evidence="1">
    <location>
        <begin position="6"/>
        <end position="30"/>
    </location>
</feature>
<keyword evidence="2" id="KW-0496">Mitochondrion</keyword>
<gene>
    <name evidence="2" type="primary">ATP8</name>
</gene>
<evidence type="ECO:0000313" key="2">
    <source>
        <dbReference type="EMBL" id="AFU55316.1"/>
    </source>
</evidence>
<organism evidence="2">
    <name type="scientific">Haemaphysalis humerosa</name>
    <dbReference type="NCBI Taxonomy" id="65643"/>
    <lineage>
        <taxon>Eukaryota</taxon>
        <taxon>Metazoa</taxon>
        <taxon>Ecdysozoa</taxon>
        <taxon>Arthropoda</taxon>
        <taxon>Chelicerata</taxon>
        <taxon>Arachnida</taxon>
        <taxon>Acari</taxon>
        <taxon>Parasitiformes</taxon>
        <taxon>Ixodida</taxon>
        <taxon>Ixodoidea</taxon>
        <taxon>Ixodidae</taxon>
        <taxon>Haemaphysalinae</taxon>
        <taxon>Haemaphysalis</taxon>
    </lineage>
</organism>
<proteinExistence type="predicted"/>
<dbReference type="AlphaFoldDB" id="L7PCL0"/>
<name>L7PCL0_9ACAR</name>
<dbReference type="EMBL" id="JX573138">
    <property type="protein sequence ID" value="AFU55316.1"/>
    <property type="molecule type" value="Genomic_DNA"/>
</dbReference>
<reference evidence="2" key="1">
    <citation type="journal article" date="2013" name="Ticks Tick Borne Dis.">
        <title>Phylogenetic analysis of the mitochondrial genomes and nuclear rRNA genes of ticks reveals a deep phylogenetic structure within the genus Haemaphysalis and further elucidates the polyphyly of the genus Amblyomma with respect to Amblyomma sphenodonti and Amblyomma elaphense.</title>
        <authorList>
            <person name="Burger T.D."/>
            <person name="Shao R."/>
            <person name="Barker S.C."/>
        </authorList>
    </citation>
    <scope>NUCLEOTIDE SEQUENCE</scope>
</reference>
<keyword evidence="1" id="KW-0812">Transmembrane</keyword>